<evidence type="ECO:0000313" key="3">
    <source>
        <dbReference type="Proteomes" id="UP000299102"/>
    </source>
</evidence>
<name>A0A4C1UWB0_EUMVA</name>
<proteinExistence type="predicted"/>
<protein>
    <submittedName>
        <fullName evidence="2">Uncharacterized protein</fullName>
    </submittedName>
</protein>
<evidence type="ECO:0000256" key="1">
    <source>
        <dbReference type="SAM" id="MobiDB-lite"/>
    </source>
</evidence>
<gene>
    <name evidence="2" type="ORF">EVAR_75942_1</name>
</gene>
<sequence length="91" mass="9617">MDTSRSPSGAGDSRREITHHKRRRAFTPPPLGATDRRAELPRAAAVPASALRYPGSGAPEACSSIGRMLMASGLHIPYNIHSVIGNGNEPS</sequence>
<organism evidence="2 3">
    <name type="scientific">Eumeta variegata</name>
    <name type="common">Bagworm moth</name>
    <name type="synonym">Eumeta japonica</name>
    <dbReference type="NCBI Taxonomy" id="151549"/>
    <lineage>
        <taxon>Eukaryota</taxon>
        <taxon>Metazoa</taxon>
        <taxon>Ecdysozoa</taxon>
        <taxon>Arthropoda</taxon>
        <taxon>Hexapoda</taxon>
        <taxon>Insecta</taxon>
        <taxon>Pterygota</taxon>
        <taxon>Neoptera</taxon>
        <taxon>Endopterygota</taxon>
        <taxon>Lepidoptera</taxon>
        <taxon>Glossata</taxon>
        <taxon>Ditrysia</taxon>
        <taxon>Tineoidea</taxon>
        <taxon>Psychidae</taxon>
        <taxon>Oiketicinae</taxon>
        <taxon>Eumeta</taxon>
    </lineage>
</organism>
<comment type="caution">
    <text evidence="2">The sequence shown here is derived from an EMBL/GenBank/DDBJ whole genome shotgun (WGS) entry which is preliminary data.</text>
</comment>
<feature type="region of interest" description="Disordered" evidence="1">
    <location>
        <begin position="1"/>
        <end position="35"/>
    </location>
</feature>
<evidence type="ECO:0000313" key="2">
    <source>
        <dbReference type="EMBL" id="GBP30718.1"/>
    </source>
</evidence>
<reference evidence="2 3" key="1">
    <citation type="journal article" date="2019" name="Commun. Biol.">
        <title>The bagworm genome reveals a unique fibroin gene that provides high tensile strength.</title>
        <authorList>
            <person name="Kono N."/>
            <person name="Nakamura H."/>
            <person name="Ohtoshi R."/>
            <person name="Tomita M."/>
            <person name="Numata K."/>
            <person name="Arakawa K."/>
        </authorList>
    </citation>
    <scope>NUCLEOTIDE SEQUENCE [LARGE SCALE GENOMIC DNA]</scope>
</reference>
<dbReference type="Proteomes" id="UP000299102">
    <property type="component" value="Unassembled WGS sequence"/>
</dbReference>
<dbReference type="AlphaFoldDB" id="A0A4C1UWB0"/>
<accession>A0A4C1UWB0</accession>
<dbReference type="EMBL" id="BGZK01000236">
    <property type="protein sequence ID" value="GBP30718.1"/>
    <property type="molecule type" value="Genomic_DNA"/>
</dbReference>
<keyword evidence="3" id="KW-1185">Reference proteome</keyword>